<dbReference type="Pfam" id="PF00383">
    <property type="entry name" value="dCMP_cyt_deam_1"/>
    <property type="match status" value="1"/>
</dbReference>
<dbReference type="AlphaFoldDB" id="A0A839ER51"/>
<comment type="subunit">
    <text evidence="2 8">Homodimer.</text>
</comment>
<organism evidence="10 11">
    <name type="scientific">Dokdonella fugitiva</name>
    <dbReference type="NCBI Taxonomy" id="328517"/>
    <lineage>
        <taxon>Bacteria</taxon>
        <taxon>Pseudomonadati</taxon>
        <taxon>Pseudomonadota</taxon>
        <taxon>Gammaproteobacteria</taxon>
        <taxon>Lysobacterales</taxon>
        <taxon>Rhodanobacteraceae</taxon>
        <taxon>Dokdonella</taxon>
    </lineage>
</organism>
<evidence type="ECO:0000256" key="2">
    <source>
        <dbReference type="ARBA" id="ARBA00011738"/>
    </source>
</evidence>
<sequence>MDQTMASGRDPGMNAGADADAAWMRRALELARHAEEHDGEVPVGAVLVLDGAIVGEGWNRNITLDDPTAHAEVQALRDAGRRLGNYRFPGSTLYVTLEPCVMCAGAIIHARVARVVYGATDPKTGAAGSVFDTLVSDRHNHRTAVVGGVLAEEAAGLLTRFFRSRR</sequence>
<gene>
    <name evidence="8" type="primary">tadA</name>
    <name evidence="10" type="ORF">FHW12_000426</name>
</gene>
<dbReference type="Gene3D" id="3.40.140.10">
    <property type="entry name" value="Cytidine Deaminase, domain 2"/>
    <property type="match status" value="1"/>
</dbReference>
<keyword evidence="5 8" id="KW-0378">Hydrolase</keyword>
<dbReference type="HAMAP" id="MF_00972">
    <property type="entry name" value="tRNA_aden_deaminase"/>
    <property type="match status" value="1"/>
</dbReference>
<dbReference type="PANTHER" id="PTHR11079">
    <property type="entry name" value="CYTOSINE DEAMINASE FAMILY MEMBER"/>
    <property type="match status" value="1"/>
</dbReference>
<dbReference type="CDD" id="cd01285">
    <property type="entry name" value="nucleoside_deaminase"/>
    <property type="match status" value="1"/>
</dbReference>
<dbReference type="GO" id="GO:0052717">
    <property type="term" value="F:tRNA-specific adenosine-34 deaminase activity"/>
    <property type="evidence" value="ECO:0007669"/>
    <property type="project" value="UniProtKB-UniRule"/>
</dbReference>
<accession>A0A839ER51</accession>
<dbReference type="NCBIfam" id="NF008113">
    <property type="entry name" value="PRK10860.1"/>
    <property type="match status" value="1"/>
</dbReference>
<comment type="caution">
    <text evidence="10">The sequence shown here is derived from an EMBL/GenBank/DDBJ whole genome shotgun (WGS) entry which is preliminary data.</text>
</comment>
<evidence type="ECO:0000256" key="7">
    <source>
        <dbReference type="ARBA" id="ARBA00048045"/>
    </source>
</evidence>
<name>A0A839ER51_9GAMM</name>
<dbReference type="GO" id="GO:0008270">
    <property type="term" value="F:zinc ion binding"/>
    <property type="evidence" value="ECO:0007669"/>
    <property type="project" value="UniProtKB-UniRule"/>
</dbReference>
<evidence type="ECO:0000259" key="9">
    <source>
        <dbReference type="PROSITE" id="PS51747"/>
    </source>
</evidence>
<feature type="active site" description="Proton donor" evidence="8">
    <location>
        <position position="72"/>
    </location>
</feature>
<keyword evidence="4 8" id="KW-0479">Metal-binding</keyword>
<dbReference type="InterPro" id="IPR016193">
    <property type="entry name" value="Cytidine_deaminase-like"/>
</dbReference>
<dbReference type="FunFam" id="3.40.140.10:FF:000005">
    <property type="entry name" value="tRNA-specific adenosine deaminase"/>
    <property type="match status" value="1"/>
</dbReference>
<feature type="domain" description="CMP/dCMP-type deaminase" evidence="9">
    <location>
        <begin position="18"/>
        <end position="131"/>
    </location>
</feature>
<keyword evidence="3 8" id="KW-0819">tRNA processing</keyword>
<dbReference type="PROSITE" id="PS00903">
    <property type="entry name" value="CYT_DCMP_DEAMINASES_1"/>
    <property type="match status" value="1"/>
</dbReference>
<comment type="catalytic activity">
    <reaction evidence="7 8">
        <text>adenosine(34) in tRNA + H2O + H(+) = inosine(34) in tRNA + NH4(+)</text>
        <dbReference type="Rhea" id="RHEA:43168"/>
        <dbReference type="Rhea" id="RHEA-COMP:10373"/>
        <dbReference type="Rhea" id="RHEA-COMP:10374"/>
        <dbReference type="ChEBI" id="CHEBI:15377"/>
        <dbReference type="ChEBI" id="CHEBI:15378"/>
        <dbReference type="ChEBI" id="CHEBI:28938"/>
        <dbReference type="ChEBI" id="CHEBI:74411"/>
        <dbReference type="ChEBI" id="CHEBI:82852"/>
        <dbReference type="EC" id="3.5.4.33"/>
    </reaction>
</comment>
<comment type="cofactor">
    <cofactor evidence="8">
        <name>Zn(2+)</name>
        <dbReference type="ChEBI" id="CHEBI:29105"/>
    </cofactor>
    <text evidence="8">Binds 1 zinc ion per subunit.</text>
</comment>
<evidence type="ECO:0000256" key="4">
    <source>
        <dbReference type="ARBA" id="ARBA00022723"/>
    </source>
</evidence>
<evidence type="ECO:0000256" key="1">
    <source>
        <dbReference type="ARBA" id="ARBA00010669"/>
    </source>
</evidence>
<evidence type="ECO:0000313" key="11">
    <source>
        <dbReference type="Proteomes" id="UP000550401"/>
    </source>
</evidence>
<evidence type="ECO:0000256" key="5">
    <source>
        <dbReference type="ARBA" id="ARBA00022801"/>
    </source>
</evidence>
<dbReference type="PROSITE" id="PS51747">
    <property type="entry name" value="CYT_DCMP_DEAMINASES_2"/>
    <property type="match status" value="1"/>
</dbReference>
<dbReference type="EC" id="3.5.4.33" evidence="8"/>
<dbReference type="InterPro" id="IPR002125">
    <property type="entry name" value="CMP_dCMP_dom"/>
</dbReference>
<evidence type="ECO:0000256" key="8">
    <source>
        <dbReference type="HAMAP-Rule" id="MF_00972"/>
    </source>
</evidence>
<feature type="binding site" evidence="8">
    <location>
        <position position="103"/>
    </location>
    <ligand>
        <name>Zn(2+)</name>
        <dbReference type="ChEBI" id="CHEBI:29105"/>
        <note>catalytic</note>
    </ligand>
</feature>
<comment type="similarity">
    <text evidence="1">Belongs to the cytidine and deoxycytidylate deaminase family. ADAT2 subfamily.</text>
</comment>
<keyword evidence="6 8" id="KW-0862">Zinc</keyword>
<reference evidence="10 11" key="1">
    <citation type="submission" date="2020-07" db="EMBL/GenBank/DDBJ databases">
        <title>Genomic Encyclopedia of Type Strains, Phase IV (KMG-V): Genome sequencing to study the core and pangenomes of soil and plant-associated prokaryotes.</title>
        <authorList>
            <person name="Whitman W."/>
        </authorList>
    </citation>
    <scope>NUCLEOTIDE SEQUENCE [LARGE SCALE GENOMIC DNA]</scope>
    <source>
        <strain evidence="10 11">RH2WT43</strain>
    </source>
</reference>
<evidence type="ECO:0000256" key="3">
    <source>
        <dbReference type="ARBA" id="ARBA00022694"/>
    </source>
</evidence>
<proteinExistence type="inferred from homology"/>
<evidence type="ECO:0000313" key="10">
    <source>
        <dbReference type="EMBL" id="MBA8886235.1"/>
    </source>
</evidence>
<evidence type="ECO:0000256" key="6">
    <source>
        <dbReference type="ARBA" id="ARBA00022833"/>
    </source>
</evidence>
<dbReference type="SUPFAM" id="SSF53927">
    <property type="entry name" value="Cytidine deaminase-like"/>
    <property type="match status" value="1"/>
</dbReference>
<feature type="binding site" evidence="8">
    <location>
        <position position="100"/>
    </location>
    <ligand>
        <name>Zn(2+)</name>
        <dbReference type="ChEBI" id="CHEBI:29105"/>
        <note>catalytic</note>
    </ligand>
</feature>
<dbReference type="RefSeq" id="WP_259392799.1">
    <property type="nucleotide sequence ID" value="NZ_JACGXL010000001.1"/>
</dbReference>
<keyword evidence="11" id="KW-1185">Reference proteome</keyword>
<dbReference type="InterPro" id="IPR028883">
    <property type="entry name" value="tRNA_aden_deaminase"/>
</dbReference>
<dbReference type="Proteomes" id="UP000550401">
    <property type="component" value="Unassembled WGS sequence"/>
</dbReference>
<dbReference type="PANTHER" id="PTHR11079:SF202">
    <property type="entry name" value="TRNA-SPECIFIC ADENOSINE DEAMINASE"/>
    <property type="match status" value="1"/>
</dbReference>
<protein>
    <recommendedName>
        <fullName evidence="8">tRNA-specific adenosine deaminase</fullName>
        <ecNumber evidence="8">3.5.4.33</ecNumber>
    </recommendedName>
</protein>
<dbReference type="InterPro" id="IPR016192">
    <property type="entry name" value="APOBEC/CMP_deaminase_Zn-bd"/>
</dbReference>
<dbReference type="GO" id="GO:0002100">
    <property type="term" value="P:tRNA wobble adenosine to inosine editing"/>
    <property type="evidence" value="ECO:0007669"/>
    <property type="project" value="UniProtKB-UniRule"/>
</dbReference>
<feature type="binding site" evidence="8">
    <location>
        <position position="70"/>
    </location>
    <ligand>
        <name>Zn(2+)</name>
        <dbReference type="ChEBI" id="CHEBI:29105"/>
        <note>catalytic</note>
    </ligand>
</feature>
<comment type="function">
    <text evidence="8">Catalyzes the deamination of adenosine to inosine at the wobble position 34 of tRNA(Arg2).</text>
</comment>
<dbReference type="EMBL" id="JACGXL010000001">
    <property type="protein sequence ID" value="MBA8886235.1"/>
    <property type="molecule type" value="Genomic_DNA"/>
</dbReference>